<comment type="caution">
    <text evidence="2">The sequence shown here is derived from an EMBL/GenBank/DDBJ whole genome shotgun (WGS) entry which is preliminary data.</text>
</comment>
<organism evidence="2">
    <name type="scientific">bioreactor metagenome</name>
    <dbReference type="NCBI Taxonomy" id="1076179"/>
    <lineage>
        <taxon>unclassified sequences</taxon>
        <taxon>metagenomes</taxon>
        <taxon>ecological metagenomes</taxon>
    </lineage>
</organism>
<reference evidence="2" key="1">
    <citation type="submission" date="2019-08" db="EMBL/GenBank/DDBJ databases">
        <authorList>
            <person name="Kucharzyk K."/>
            <person name="Murdoch R.W."/>
            <person name="Higgins S."/>
            <person name="Loffler F."/>
        </authorList>
    </citation>
    <scope>NUCLEOTIDE SEQUENCE</scope>
</reference>
<evidence type="ECO:0000313" key="2">
    <source>
        <dbReference type="EMBL" id="MPM62420.1"/>
    </source>
</evidence>
<evidence type="ECO:0000256" key="1">
    <source>
        <dbReference type="SAM" id="MobiDB-lite"/>
    </source>
</evidence>
<sequence>MGDGHVGNLEALPQFGAAGQRRSGRQPGEFRTQNFGDLGAQGRLAVAIEFPVQIHR</sequence>
<gene>
    <name evidence="2" type="ORF">SDC9_109291</name>
</gene>
<proteinExistence type="predicted"/>
<accession>A0A645BAC2</accession>
<dbReference type="EMBL" id="VSSQ01018855">
    <property type="protein sequence ID" value="MPM62420.1"/>
    <property type="molecule type" value="Genomic_DNA"/>
</dbReference>
<dbReference type="AlphaFoldDB" id="A0A645BAC2"/>
<protein>
    <submittedName>
        <fullName evidence="2">Uncharacterized protein</fullName>
    </submittedName>
</protein>
<name>A0A645BAC2_9ZZZZ</name>
<feature type="region of interest" description="Disordered" evidence="1">
    <location>
        <begin position="1"/>
        <end position="35"/>
    </location>
</feature>